<dbReference type="AlphaFoldDB" id="A0A318LGI5"/>
<dbReference type="OrthoDB" id="9813211at2"/>
<dbReference type="SUPFAM" id="SSF53756">
    <property type="entry name" value="UDP-Glycosyltransferase/glycogen phosphorylase"/>
    <property type="match status" value="1"/>
</dbReference>
<evidence type="ECO:0000313" key="4">
    <source>
        <dbReference type="Proteomes" id="UP000247555"/>
    </source>
</evidence>
<dbReference type="Gene3D" id="3.40.50.2000">
    <property type="entry name" value="Glycogen Phosphorylase B"/>
    <property type="match status" value="2"/>
</dbReference>
<evidence type="ECO:0000259" key="1">
    <source>
        <dbReference type="Pfam" id="PF00534"/>
    </source>
</evidence>
<gene>
    <name evidence="3" type="ORF">DFR34_10398</name>
</gene>
<keyword evidence="4" id="KW-1185">Reference proteome</keyword>
<name>A0A318LGI5_9NEIS</name>
<dbReference type="GO" id="GO:0016757">
    <property type="term" value="F:glycosyltransferase activity"/>
    <property type="evidence" value="ECO:0007669"/>
    <property type="project" value="UniProtKB-ARBA"/>
</dbReference>
<keyword evidence="3" id="KW-0808">Transferase</keyword>
<dbReference type="InterPro" id="IPR028098">
    <property type="entry name" value="Glyco_trans_4-like_N"/>
</dbReference>
<proteinExistence type="predicted"/>
<sequence length="397" mass="41936">MSQRLLLLDNGREWGGGTNSLLALLARLDRARHAVDAVFYHDYAGGPLGQLSRSLAALHVPLAIQPQRRQPLWAKLGKELARGVLTPLPGWRAAAVEQIELAWRVRPNAQQLAARLRQGGYQALYMNNQPQSNLEGYLAAQLAGVPVIQHCRSNPALSPRAVAAANQAARIIAVSHGIADSLRAQGVDPARIRVVANGIDPTQPLPDPAACRARLGVSADTVVIGTVCSLLPRKGVADLLTAVARLRSATPLCVLVIGDGPQRSALAQQAHAAGLDECVRFVGFQAQVLEWTAALDICVLASASEGLPRVLLEAMLLGKPVVASRVTGSAELVVDDHTGLLFPYADAEALAAALAALIADPARRQAMGAAGRARVLAEYTLDSYVAGVTRVFDEVLS</sequence>
<comment type="caution">
    <text evidence="3">The sequence shown here is derived from an EMBL/GenBank/DDBJ whole genome shotgun (WGS) entry which is preliminary data.</text>
</comment>
<feature type="domain" description="Glycosyl transferase family 1" evidence="1">
    <location>
        <begin position="215"/>
        <end position="373"/>
    </location>
</feature>
<feature type="domain" description="Glycosyltransferase subfamily 4-like N-terminal" evidence="2">
    <location>
        <begin position="14"/>
        <end position="202"/>
    </location>
</feature>
<protein>
    <submittedName>
        <fullName evidence="3">Glycosyl transferase family 4</fullName>
    </submittedName>
</protein>
<accession>A0A318LGI5</accession>
<dbReference type="EMBL" id="QJKI01000003">
    <property type="protein sequence ID" value="PXX80757.1"/>
    <property type="molecule type" value="Genomic_DNA"/>
</dbReference>
<dbReference type="Pfam" id="PF00534">
    <property type="entry name" value="Glycos_transf_1"/>
    <property type="match status" value="1"/>
</dbReference>
<dbReference type="InterPro" id="IPR001296">
    <property type="entry name" value="Glyco_trans_1"/>
</dbReference>
<dbReference type="Pfam" id="PF13439">
    <property type="entry name" value="Glyco_transf_4"/>
    <property type="match status" value="1"/>
</dbReference>
<dbReference type="RefSeq" id="WP_110389795.1">
    <property type="nucleotide sequence ID" value="NZ_QJKI01000003.1"/>
</dbReference>
<evidence type="ECO:0000313" key="3">
    <source>
        <dbReference type="EMBL" id="PXX80757.1"/>
    </source>
</evidence>
<organism evidence="3 4">
    <name type="scientific">Rivihabitans pingtungensis</name>
    <dbReference type="NCBI Taxonomy" id="1054498"/>
    <lineage>
        <taxon>Bacteria</taxon>
        <taxon>Pseudomonadati</taxon>
        <taxon>Pseudomonadota</taxon>
        <taxon>Betaproteobacteria</taxon>
        <taxon>Neisseriales</taxon>
        <taxon>Aquaspirillaceae</taxon>
        <taxon>Rivihabitans</taxon>
    </lineage>
</organism>
<evidence type="ECO:0000259" key="2">
    <source>
        <dbReference type="Pfam" id="PF13439"/>
    </source>
</evidence>
<dbReference type="Proteomes" id="UP000247555">
    <property type="component" value="Unassembled WGS sequence"/>
</dbReference>
<dbReference type="PANTHER" id="PTHR12526">
    <property type="entry name" value="GLYCOSYLTRANSFERASE"/>
    <property type="match status" value="1"/>
</dbReference>
<reference evidence="3 4" key="1">
    <citation type="submission" date="2018-05" db="EMBL/GenBank/DDBJ databases">
        <title>Genomic Encyclopedia of Type Strains, Phase IV (KMG-IV): sequencing the most valuable type-strain genomes for metagenomic binning, comparative biology and taxonomic classification.</title>
        <authorList>
            <person name="Goeker M."/>
        </authorList>
    </citation>
    <scope>NUCLEOTIDE SEQUENCE [LARGE SCALE GENOMIC DNA]</scope>
    <source>
        <strain evidence="3 4">DSM 29661</strain>
    </source>
</reference>